<protein>
    <submittedName>
        <fullName evidence="1">Uncharacterized protein</fullName>
    </submittedName>
</protein>
<dbReference type="Proteomes" id="UP001519287">
    <property type="component" value="Unassembled WGS sequence"/>
</dbReference>
<organism evidence="1 2">
    <name type="scientific">Paenibacillus eucommiae</name>
    <dbReference type="NCBI Taxonomy" id="1355755"/>
    <lineage>
        <taxon>Bacteria</taxon>
        <taxon>Bacillati</taxon>
        <taxon>Bacillota</taxon>
        <taxon>Bacilli</taxon>
        <taxon>Bacillales</taxon>
        <taxon>Paenibacillaceae</taxon>
        <taxon>Paenibacillus</taxon>
    </lineage>
</organism>
<proteinExistence type="predicted"/>
<accession>A0ABS4IRN5</accession>
<gene>
    <name evidence="1" type="ORF">J2Z66_001798</name>
</gene>
<dbReference type="RefSeq" id="WP_209970990.1">
    <property type="nucleotide sequence ID" value="NZ_JAGGLB010000004.1"/>
</dbReference>
<reference evidence="1 2" key="1">
    <citation type="submission" date="2021-03" db="EMBL/GenBank/DDBJ databases">
        <title>Genomic Encyclopedia of Type Strains, Phase IV (KMG-IV): sequencing the most valuable type-strain genomes for metagenomic binning, comparative biology and taxonomic classification.</title>
        <authorList>
            <person name="Goeker M."/>
        </authorList>
    </citation>
    <scope>NUCLEOTIDE SEQUENCE [LARGE SCALE GENOMIC DNA]</scope>
    <source>
        <strain evidence="1 2">DSM 26048</strain>
    </source>
</reference>
<sequence length="81" mass="9295">MTYTIIVTQVDEYLFDAVVKVMEGETLLLEGETSVGCETETEAYEYAEKVFLPDLRRNYPRLIGDLVFPWEVADDDPIEAE</sequence>
<evidence type="ECO:0000313" key="1">
    <source>
        <dbReference type="EMBL" id="MBP1990200.1"/>
    </source>
</evidence>
<evidence type="ECO:0000313" key="2">
    <source>
        <dbReference type="Proteomes" id="UP001519287"/>
    </source>
</evidence>
<dbReference type="EMBL" id="JAGGLB010000004">
    <property type="protein sequence ID" value="MBP1990200.1"/>
    <property type="molecule type" value="Genomic_DNA"/>
</dbReference>
<comment type="caution">
    <text evidence="1">The sequence shown here is derived from an EMBL/GenBank/DDBJ whole genome shotgun (WGS) entry which is preliminary data.</text>
</comment>
<keyword evidence="2" id="KW-1185">Reference proteome</keyword>
<name>A0ABS4IRN5_9BACL</name>